<evidence type="ECO:0000313" key="2">
    <source>
        <dbReference type="Proteomes" id="UP000075243"/>
    </source>
</evidence>
<dbReference type="Proteomes" id="UP000075243">
    <property type="component" value="Unassembled WGS sequence"/>
</dbReference>
<gene>
    <name evidence="1" type="ORF">KK1_026180</name>
</gene>
<reference evidence="1" key="1">
    <citation type="journal article" date="2012" name="Nat. Biotechnol.">
        <title>Draft genome sequence of pigeonpea (Cajanus cajan), an orphan legume crop of resource-poor farmers.</title>
        <authorList>
            <person name="Varshney R.K."/>
            <person name="Chen W."/>
            <person name="Li Y."/>
            <person name="Bharti A.K."/>
            <person name="Saxena R.K."/>
            <person name="Schlueter J.A."/>
            <person name="Donoghue M.T."/>
            <person name="Azam S."/>
            <person name="Fan G."/>
            <person name="Whaley A.M."/>
            <person name="Farmer A.D."/>
            <person name="Sheridan J."/>
            <person name="Iwata A."/>
            <person name="Tuteja R."/>
            <person name="Penmetsa R.V."/>
            <person name="Wu W."/>
            <person name="Upadhyaya H.D."/>
            <person name="Yang S.P."/>
            <person name="Shah T."/>
            <person name="Saxena K.B."/>
            <person name="Michael T."/>
            <person name="McCombie W.R."/>
            <person name="Yang B."/>
            <person name="Zhang G."/>
            <person name="Yang H."/>
            <person name="Wang J."/>
            <person name="Spillane C."/>
            <person name="Cook D.R."/>
            <person name="May G.D."/>
            <person name="Xu X."/>
            <person name="Jackson S.A."/>
        </authorList>
    </citation>
    <scope>NUCLEOTIDE SEQUENCE [LARGE SCALE GENOMIC DNA]</scope>
</reference>
<dbReference type="Gramene" id="C.cajan_26384.t">
    <property type="protein sequence ID" value="C.cajan_26384.t.cds1"/>
    <property type="gene ID" value="C.cajan_26384"/>
</dbReference>
<name>A0A151SAX4_CAJCA</name>
<sequence>MQMVHMPRSICDEVDKLSINFLWGDRTTHRKIHTISWDKICRPKEHGELGLRSLREVNNLYDEELLEFTF</sequence>
<organism evidence="1 2">
    <name type="scientific">Cajanus cajan</name>
    <name type="common">Pigeon pea</name>
    <name type="synonym">Cajanus indicus</name>
    <dbReference type="NCBI Taxonomy" id="3821"/>
    <lineage>
        <taxon>Eukaryota</taxon>
        <taxon>Viridiplantae</taxon>
        <taxon>Streptophyta</taxon>
        <taxon>Embryophyta</taxon>
        <taxon>Tracheophyta</taxon>
        <taxon>Spermatophyta</taxon>
        <taxon>Magnoliopsida</taxon>
        <taxon>eudicotyledons</taxon>
        <taxon>Gunneridae</taxon>
        <taxon>Pentapetalae</taxon>
        <taxon>rosids</taxon>
        <taxon>fabids</taxon>
        <taxon>Fabales</taxon>
        <taxon>Fabaceae</taxon>
        <taxon>Papilionoideae</taxon>
        <taxon>50 kb inversion clade</taxon>
        <taxon>NPAAA clade</taxon>
        <taxon>indigoferoid/millettioid clade</taxon>
        <taxon>Phaseoleae</taxon>
        <taxon>Cajanus</taxon>
    </lineage>
</organism>
<dbReference type="AlphaFoldDB" id="A0A151SAX4"/>
<dbReference type="EMBL" id="KQ483430">
    <property type="protein sequence ID" value="KYP51970.1"/>
    <property type="molecule type" value="Genomic_DNA"/>
</dbReference>
<proteinExistence type="predicted"/>
<keyword evidence="2" id="KW-1185">Reference proteome</keyword>
<dbReference type="OMA" id="WSTICPK"/>
<dbReference type="PANTHER" id="PTHR33116:SF70">
    <property type="entry name" value="NON-LTR RETROELEMENT REVERSE TRANSCRIPTASE-LIKE PROTEIN"/>
    <property type="match status" value="1"/>
</dbReference>
<accession>A0A151SAX4</accession>
<evidence type="ECO:0000313" key="1">
    <source>
        <dbReference type="EMBL" id="KYP51970.1"/>
    </source>
</evidence>
<protein>
    <submittedName>
        <fullName evidence="1">Ribonuclease H protein At1g65750 family</fullName>
    </submittedName>
</protein>
<dbReference type="PANTHER" id="PTHR33116">
    <property type="entry name" value="REVERSE TRANSCRIPTASE ZINC-BINDING DOMAIN-CONTAINING PROTEIN-RELATED-RELATED"/>
    <property type="match status" value="1"/>
</dbReference>